<dbReference type="Proteomes" id="UP001303889">
    <property type="component" value="Unassembled WGS sequence"/>
</dbReference>
<sequence>MATMIEHAGGGWHPGEQAVHVLLKSPNRQNPTSAGLPPSLGHRVAASPLLAIATMDDQGRPWTSIWGGERGFARPVAPNILGIQSLVNKAHDPVVQAFLTGAAEEGTFAQPEGGKPMSALSIDLDTRDRVKLGGKILVTSLAPRGDTVSDAQIAMRVDESLGNCPKYLNKKTIRAHVPSPELVSSTLPLPPSALSLISKADLFFLSSTHGTNMDTNHRGGPPGFIRVVSNSPDGVVLAYPEYSGNQLYQTLGNLHTNPLAGLAIPDLSTSSILHLTGSATLLTGTEAAAFMPRAPVAVVKITVTSAILVHNALPFLALPGGEPSPYNPPVRRLAAEAPDTTTLAPPTTPLATATLLKREVLTPTIARFTFRLAAGPSKEGVKWRAGQHLTLSFASELDVGYSHMRPDNPGSLNDDFVRTFTISSPPPPPSPPSGGVEGQPKGDVGGQTKREVEIQLTLRKHAAVTGLLFNWRLGQGAGELVVPVLGVGGEERFGLASRGARKGVFVAGGIGITPFLAQAEGLGAGIAGVEVLWSVRGEDLGAVVDALGTMGEVGRMVKVFITGEAGEEVEGLVERVRGLGAQVEVRRMGREDVLGARDAVRGTKYFACASPGMMRAVLGWIGEEEVATESFEY</sequence>
<dbReference type="PROSITE" id="PS51384">
    <property type="entry name" value="FAD_FR"/>
    <property type="match status" value="1"/>
</dbReference>
<dbReference type="AlphaFoldDB" id="A0AAN6MHN4"/>
<dbReference type="SUPFAM" id="SSF63380">
    <property type="entry name" value="Riboflavin synthase domain-like"/>
    <property type="match status" value="1"/>
</dbReference>
<dbReference type="Gene3D" id="3.40.50.80">
    <property type="entry name" value="Nucleotide-binding domain of ferredoxin-NADP reductase (FNR) module"/>
    <property type="match status" value="1"/>
</dbReference>
<dbReference type="InterPro" id="IPR017938">
    <property type="entry name" value="Riboflavin_synthase-like_b-brl"/>
</dbReference>
<proteinExistence type="predicted"/>
<evidence type="ECO:0000313" key="4">
    <source>
        <dbReference type="Proteomes" id="UP001303889"/>
    </source>
</evidence>
<evidence type="ECO:0000313" key="3">
    <source>
        <dbReference type="EMBL" id="KAK3900759.1"/>
    </source>
</evidence>
<organism evidence="3 4">
    <name type="scientific">Staphylotrichum tortipilum</name>
    <dbReference type="NCBI Taxonomy" id="2831512"/>
    <lineage>
        <taxon>Eukaryota</taxon>
        <taxon>Fungi</taxon>
        <taxon>Dikarya</taxon>
        <taxon>Ascomycota</taxon>
        <taxon>Pezizomycotina</taxon>
        <taxon>Sordariomycetes</taxon>
        <taxon>Sordariomycetidae</taxon>
        <taxon>Sordariales</taxon>
        <taxon>Chaetomiaceae</taxon>
        <taxon>Staphylotrichum</taxon>
    </lineage>
</organism>
<dbReference type="PANTHER" id="PTHR42815">
    <property type="entry name" value="FAD-BINDING, PUTATIVE (AFU_ORTHOLOGUE AFUA_6G07600)-RELATED"/>
    <property type="match status" value="1"/>
</dbReference>
<evidence type="ECO:0000259" key="2">
    <source>
        <dbReference type="PROSITE" id="PS51384"/>
    </source>
</evidence>
<accession>A0AAN6MHN4</accession>
<reference evidence="3" key="1">
    <citation type="journal article" date="2023" name="Mol. Phylogenet. Evol.">
        <title>Genome-scale phylogeny and comparative genomics of the fungal order Sordariales.</title>
        <authorList>
            <person name="Hensen N."/>
            <person name="Bonometti L."/>
            <person name="Westerberg I."/>
            <person name="Brannstrom I.O."/>
            <person name="Guillou S."/>
            <person name="Cros-Aarteil S."/>
            <person name="Calhoun S."/>
            <person name="Haridas S."/>
            <person name="Kuo A."/>
            <person name="Mondo S."/>
            <person name="Pangilinan J."/>
            <person name="Riley R."/>
            <person name="LaButti K."/>
            <person name="Andreopoulos B."/>
            <person name="Lipzen A."/>
            <person name="Chen C."/>
            <person name="Yan M."/>
            <person name="Daum C."/>
            <person name="Ng V."/>
            <person name="Clum A."/>
            <person name="Steindorff A."/>
            <person name="Ohm R.A."/>
            <person name="Martin F."/>
            <person name="Silar P."/>
            <person name="Natvig D.O."/>
            <person name="Lalanne C."/>
            <person name="Gautier V."/>
            <person name="Ament-Velasquez S.L."/>
            <person name="Kruys A."/>
            <person name="Hutchinson M.I."/>
            <person name="Powell A.J."/>
            <person name="Barry K."/>
            <person name="Miller A.N."/>
            <person name="Grigoriev I.V."/>
            <person name="Debuchy R."/>
            <person name="Gladieux P."/>
            <person name="Hiltunen Thoren M."/>
            <person name="Johannesson H."/>
        </authorList>
    </citation>
    <scope>NUCLEOTIDE SEQUENCE</scope>
    <source>
        <strain evidence="3">CBS 103.79</strain>
    </source>
</reference>
<dbReference type="Gene3D" id="2.30.110.10">
    <property type="entry name" value="Electron Transport, Fmn-binding Protein, Chain A"/>
    <property type="match status" value="1"/>
</dbReference>
<name>A0AAN6MHN4_9PEZI</name>
<evidence type="ECO:0000256" key="1">
    <source>
        <dbReference type="SAM" id="MobiDB-lite"/>
    </source>
</evidence>
<feature type="region of interest" description="Disordered" evidence="1">
    <location>
        <begin position="420"/>
        <end position="447"/>
    </location>
</feature>
<dbReference type="EMBL" id="MU855640">
    <property type="protein sequence ID" value="KAK3900759.1"/>
    <property type="molecule type" value="Genomic_DNA"/>
</dbReference>
<dbReference type="GO" id="GO:0016491">
    <property type="term" value="F:oxidoreductase activity"/>
    <property type="evidence" value="ECO:0007669"/>
    <property type="project" value="InterPro"/>
</dbReference>
<dbReference type="InterPro" id="IPR017927">
    <property type="entry name" value="FAD-bd_FR_type"/>
</dbReference>
<keyword evidence="4" id="KW-1185">Reference proteome</keyword>
<reference evidence="3" key="2">
    <citation type="submission" date="2023-05" db="EMBL/GenBank/DDBJ databases">
        <authorList>
            <consortium name="Lawrence Berkeley National Laboratory"/>
            <person name="Steindorff A."/>
            <person name="Hensen N."/>
            <person name="Bonometti L."/>
            <person name="Westerberg I."/>
            <person name="Brannstrom I.O."/>
            <person name="Guillou S."/>
            <person name="Cros-Aarteil S."/>
            <person name="Calhoun S."/>
            <person name="Haridas S."/>
            <person name="Kuo A."/>
            <person name="Mondo S."/>
            <person name="Pangilinan J."/>
            <person name="Riley R."/>
            <person name="Labutti K."/>
            <person name="Andreopoulos B."/>
            <person name="Lipzen A."/>
            <person name="Chen C."/>
            <person name="Yanf M."/>
            <person name="Daum C."/>
            <person name="Ng V."/>
            <person name="Clum A."/>
            <person name="Ohm R."/>
            <person name="Martin F."/>
            <person name="Silar P."/>
            <person name="Natvig D."/>
            <person name="Lalanne C."/>
            <person name="Gautier V."/>
            <person name="Ament-Velasquez S.L."/>
            <person name="Kruys A."/>
            <person name="Hutchinson M.I."/>
            <person name="Powell A.J."/>
            <person name="Barry K."/>
            <person name="Miller A.N."/>
            <person name="Grigoriev I.V."/>
            <person name="Debuchy R."/>
            <person name="Gladieux P."/>
            <person name="Thoren M.H."/>
            <person name="Johannesson H."/>
        </authorList>
    </citation>
    <scope>NUCLEOTIDE SEQUENCE</scope>
    <source>
        <strain evidence="3">CBS 103.79</strain>
    </source>
</reference>
<gene>
    <name evidence="3" type="ORF">C8A05DRAFT_45458</name>
</gene>
<feature type="domain" description="FAD-binding FR-type" evidence="2">
    <location>
        <begin position="348"/>
        <end position="494"/>
    </location>
</feature>
<protein>
    <recommendedName>
        <fullName evidence="2">FAD-binding FR-type domain-containing protein</fullName>
    </recommendedName>
</protein>
<dbReference type="InterPro" id="IPR012349">
    <property type="entry name" value="Split_barrel_FMN-bd"/>
</dbReference>
<comment type="caution">
    <text evidence="3">The sequence shown here is derived from an EMBL/GenBank/DDBJ whole genome shotgun (WGS) entry which is preliminary data.</text>
</comment>
<dbReference type="SUPFAM" id="SSF52343">
    <property type="entry name" value="Ferredoxin reductase-like, C-terminal NADP-linked domain"/>
    <property type="match status" value="1"/>
</dbReference>
<dbReference type="InterPro" id="IPR039261">
    <property type="entry name" value="FNR_nucleotide-bd"/>
</dbReference>
<dbReference type="PANTHER" id="PTHR42815:SF2">
    <property type="entry name" value="FAD-BINDING, PUTATIVE (AFU_ORTHOLOGUE AFUA_6G07600)-RELATED"/>
    <property type="match status" value="1"/>
</dbReference>